<feature type="domain" description="ABC transporter" evidence="4">
    <location>
        <begin position="12"/>
        <end position="258"/>
    </location>
</feature>
<accession>A0ABT2YHC7</accession>
<evidence type="ECO:0000256" key="3">
    <source>
        <dbReference type="ARBA" id="ARBA00022840"/>
    </source>
</evidence>
<gene>
    <name evidence="5" type="ORF">LNV07_14900</name>
</gene>
<dbReference type="EMBL" id="JAJIRN010000006">
    <property type="protein sequence ID" value="MCV2369370.1"/>
    <property type="molecule type" value="Genomic_DNA"/>
</dbReference>
<keyword evidence="6" id="KW-1185">Reference proteome</keyword>
<evidence type="ECO:0000256" key="1">
    <source>
        <dbReference type="ARBA" id="ARBA00022475"/>
    </source>
</evidence>
<dbReference type="InterPro" id="IPR015854">
    <property type="entry name" value="ABC_transpr_LolD-like"/>
</dbReference>
<dbReference type="PROSITE" id="PS00211">
    <property type="entry name" value="ABC_TRANSPORTER_1"/>
    <property type="match status" value="1"/>
</dbReference>
<dbReference type="Pfam" id="PF00005">
    <property type="entry name" value="ABC_tran"/>
    <property type="match status" value="1"/>
</dbReference>
<dbReference type="SUPFAM" id="SSF52540">
    <property type="entry name" value="P-loop containing nucleoside triphosphate hydrolases"/>
    <property type="match status" value="1"/>
</dbReference>
<organism evidence="5 6">
    <name type="scientific">Roseateles oligotrophus</name>
    <dbReference type="NCBI Taxonomy" id="1769250"/>
    <lineage>
        <taxon>Bacteria</taxon>
        <taxon>Pseudomonadati</taxon>
        <taxon>Pseudomonadota</taxon>
        <taxon>Betaproteobacteria</taxon>
        <taxon>Burkholderiales</taxon>
        <taxon>Sphaerotilaceae</taxon>
        <taxon>Roseateles</taxon>
    </lineage>
</organism>
<dbReference type="InterPro" id="IPR003439">
    <property type="entry name" value="ABC_transporter-like_ATP-bd"/>
</dbReference>
<dbReference type="InterPro" id="IPR027417">
    <property type="entry name" value="P-loop_NTPase"/>
</dbReference>
<dbReference type="InterPro" id="IPR003593">
    <property type="entry name" value="AAA+_ATPase"/>
</dbReference>
<evidence type="ECO:0000313" key="5">
    <source>
        <dbReference type="EMBL" id="MCV2369370.1"/>
    </source>
</evidence>
<name>A0ABT2YHC7_9BURK</name>
<dbReference type="Gene3D" id="3.40.50.300">
    <property type="entry name" value="P-loop containing nucleotide triphosphate hydrolases"/>
    <property type="match status" value="1"/>
</dbReference>
<comment type="caution">
    <text evidence="5">The sequence shown here is derived from an EMBL/GenBank/DDBJ whole genome shotgun (WGS) entry which is preliminary data.</text>
</comment>
<dbReference type="RefSeq" id="WP_263571955.1">
    <property type="nucleotide sequence ID" value="NZ_JAJIRN010000006.1"/>
</dbReference>
<dbReference type="Proteomes" id="UP001209701">
    <property type="component" value="Unassembled WGS sequence"/>
</dbReference>
<reference evidence="5 6" key="1">
    <citation type="submission" date="2021-11" db="EMBL/GenBank/DDBJ databases">
        <authorList>
            <person name="Liang Q."/>
            <person name="Mou H."/>
            <person name="Liu Z."/>
        </authorList>
    </citation>
    <scope>NUCLEOTIDE SEQUENCE [LARGE SCALE GENOMIC DNA]</scope>
    <source>
        <strain evidence="5 6">CHU3</strain>
    </source>
</reference>
<evidence type="ECO:0000313" key="6">
    <source>
        <dbReference type="Proteomes" id="UP001209701"/>
    </source>
</evidence>
<dbReference type="SMART" id="SM00382">
    <property type="entry name" value="AAA"/>
    <property type="match status" value="1"/>
</dbReference>
<dbReference type="PANTHER" id="PTHR24220">
    <property type="entry name" value="IMPORT ATP-BINDING PROTEIN"/>
    <property type="match status" value="1"/>
</dbReference>
<evidence type="ECO:0000259" key="4">
    <source>
        <dbReference type="PROSITE" id="PS50893"/>
    </source>
</evidence>
<proteinExistence type="predicted"/>
<keyword evidence="2" id="KW-0547">Nucleotide-binding</keyword>
<evidence type="ECO:0000256" key="2">
    <source>
        <dbReference type="ARBA" id="ARBA00022741"/>
    </source>
</evidence>
<dbReference type="InterPro" id="IPR017871">
    <property type="entry name" value="ABC_transporter-like_CS"/>
</dbReference>
<keyword evidence="3 5" id="KW-0067">ATP-binding</keyword>
<keyword evidence="1" id="KW-0472">Membrane</keyword>
<dbReference type="PROSITE" id="PS50893">
    <property type="entry name" value="ABC_TRANSPORTER_2"/>
    <property type="match status" value="1"/>
</dbReference>
<sequence length="284" mass="30628">MNQTSMSRAPDIEIRDLRCEFQGRLTLALPRLTIESGEHITLIGPNGAGKSTLLRCLAGFAATAGGHLSVLGRPLHKIEHRALRSLRSEVGVVLQGLHLVQRLSALENVLIGALGRLNGAEAWRSWARIYSPRERAAAFAALHQVGLAGREQERADKLSGGERQKVAIARMLMQRPRLILADEPTAALDPAAALEICELLARAAKDLNATLISVVHNTALLPLLGERVIGLRQAGLAFDLPVEAVGEPELQTLYRNDSVQHIDPGAEPMGAEWARPVAIHTSAV</sequence>
<dbReference type="PANTHER" id="PTHR24220:SF659">
    <property type="entry name" value="TRANSPORTER, PUTATIVE-RELATED"/>
    <property type="match status" value="1"/>
</dbReference>
<protein>
    <submittedName>
        <fullName evidence="5">ATP-binding cassette domain-containing protein</fullName>
    </submittedName>
</protein>
<dbReference type="GO" id="GO:0005524">
    <property type="term" value="F:ATP binding"/>
    <property type="evidence" value="ECO:0007669"/>
    <property type="project" value="UniProtKB-KW"/>
</dbReference>
<keyword evidence="1" id="KW-1003">Cell membrane</keyword>